<evidence type="ECO:0000259" key="5">
    <source>
        <dbReference type="Pfam" id="PF02518"/>
    </source>
</evidence>
<evidence type="ECO:0000259" key="6">
    <source>
        <dbReference type="Pfam" id="PF07730"/>
    </source>
</evidence>
<gene>
    <name evidence="7" type="ORF">J2S62_002465</name>
</gene>
<proteinExistence type="predicted"/>
<keyword evidence="4" id="KW-0812">Transmembrane</keyword>
<keyword evidence="3" id="KW-0902">Two-component regulatory system</keyword>
<feature type="domain" description="Histidine kinase/HSP90-like ATPase" evidence="5">
    <location>
        <begin position="300"/>
        <end position="379"/>
    </location>
</feature>
<dbReference type="InterPro" id="IPR036890">
    <property type="entry name" value="HATPase_C_sf"/>
</dbReference>
<feature type="transmembrane region" description="Helical" evidence="4">
    <location>
        <begin position="60"/>
        <end position="78"/>
    </location>
</feature>
<dbReference type="Gene3D" id="1.20.5.1930">
    <property type="match status" value="1"/>
</dbReference>
<dbReference type="InterPro" id="IPR050482">
    <property type="entry name" value="Sensor_HK_TwoCompSys"/>
</dbReference>
<evidence type="ECO:0000256" key="2">
    <source>
        <dbReference type="ARBA" id="ARBA00022777"/>
    </source>
</evidence>
<dbReference type="Gene3D" id="3.30.565.10">
    <property type="entry name" value="Histidine kinase-like ATPase, C-terminal domain"/>
    <property type="match status" value="1"/>
</dbReference>
<dbReference type="Pfam" id="PF02518">
    <property type="entry name" value="HATPase_c"/>
    <property type="match status" value="1"/>
</dbReference>
<dbReference type="InterPro" id="IPR003594">
    <property type="entry name" value="HATPase_dom"/>
</dbReference>
<evidence type="ECO:0000313" key="7">
    <source>
        <dbReference type="EMBL" id="MDR7348208.1"/>
    </source>
</evidence>
<dbReference type="GO" id="GO:0004673">
    <property type="term" value="F:protein histidine kinase activity"/>
    <property type="evidence" value="ECO:0007669"/>
    <property type="project" value="UniProtKB-EC"/>
</dbReference>
<keyword evidence="4" id="KW-1133">Transmembrane helix</keyword>
<evidence type="ECO:0000256" key="1">
    <source>
        <dbReference type="ARBA" id="ARBA00022679"/>
    </source>
</evidence>
<dbReference type="EC" id="2.7.13.3" evidence="7"/>
<keyword evidence="1 7" id="KW-0808">Transferase</keyword>
<dbReference type="SUPFAM" id="SSF55874">
    <property type="entry name" value="ATPase domain of HSP90 chaperone/DNA topoisomerase II/histidine kinase"/>
    <property type="match status" value="1"/>
</dbReference>
<dbReference type="RefSeq" id="WP_310175176.1">
    <property type="nucleotide sequence ID" value="NZ_BAABHE010000002.1"/>
</dbReference>
<comment type="caution">
    <text evidence="7">The sequence shown here is derived from an EMBL/GenBank/DDBJ whole genome shotgun (WGS) entry which is preliminary data.</text>
</comment>
<dbReference type="InterPro" id="IPR011712">
    <property type="entry name" value="Sig_transdc_His_kin_sub3_dim/P"/>
</dbReference>
<reference evidence="7 8" key="1">
    <citation type="submission" date="2023-07" db="EMBL/GenBank/DDBJ databases">
        <title>Sequencing the genomes of 1000 actinobacteria strains.</title>
        <authorList>
            <person name="Klenk H.-P."/>
        </authorList>
    </citation>
    <scope>NUCLEOTIDE SEQUENCE [LARGE SCALE GENOMIC DNA]</scope>
    <source>
        <strain evidence="7 8">DSM 22966</strain>
    </source>
</reference>
<dbReference type="PANTHER" id="PTHR24421:SF63">
    <property type="entry name" value="SENSOR HISTIDINE KINASE DESK"/>
    <property type="match status" value="1"/>
</dbReference>
<keyword evidence="4" id="KW-0472">Membrane</keyword>
<evidence type="ECO:0000256" key="4">
    <source>
        <dbReference type="SAM" id="Phobius"/>
    </source>
</evidence>
<feature type="transmembrane region" description="Helical" evidence="4">
    <location>
        <begin position="28"/>
        <end position="48"/>
    </location>
</feature>
<sequence>MSIISKITTTGQTSYLPDPPTTTAERRAIIFTAGIWLVFLGWTIIGFLESTAPVPAQITGWAALVAFPVVYLFGFLRPEPLARASRHVNTLLYTLALIALGLVMAQVTPTAIINIVPYLMAQWIFNHRLATGIIAVVILFLAAVAVVVLGNLDDYANWFLASVGSPAIIMVFIRISIEMGATQQERSEQLALAAQREELASTVHDVLGHSLTTITVKVQLAQRLLNTNLDAAKTELADIEALARRSLSEVRATVTDLQHPDLTEQLDKAHHGLTAAGVTFQRPETLPRLTLVQQQVFAWVIREAVTNVLRHANATTCTISMTHQEAGVVLRIDDDGDGVHDTNPVNHHGLAGLQRRVTAAGGSLELFHLNPGTRVEVRL</sequence>
<dbReference type="Proteomes" id="UP001183794">
    <property type="component" value="Unassembled WGS sequence"/>
</dbReference>
<keyword evidence="2 7" id="KW-0418">Kinase</keyword>
<keyword evidence="8" id="KW-1185">Reference proteome</keyword>
<organism evidence="7 8">
    <name type="scientific">Enteractinococcus fodinae</name>
    <dbReference type="NCBI Taxonomy" id="684663"/>
    <lineage>
        <taxon>Bacteria</taxon>
        <taxon>Bacillati</taxon>
        <taxon>Actinomycetota</taxon>
        <taxon>Actinomycetes</taxon>
        <taxon>Micrococcales</taxon>
        <taxon>Micrococcaceae</taxon>
    </lineage>
</organism>
<accession>A0ABU2B3M7</accession>
<dbReference type="PANTHER" id="PTHR24421">
    <property type="entry name" value="NITRATE/NITRITE SENSOR PROTEIN NARX-RELATED"/>
    <property type="match status" value="1"/>
</dbReference>
<protein>
    <submittedName>
        <fullName evidence="7">Two-component system sensor histidine kinase DesK</fullName>
        <ecNumber evidence="7">2.7.13.3</ecNumber>
    </submittedName>
</protein>
<feature type="transmembrane region" description="Helical" evidence="4">
    <location>
        <begin position="155"/>
        <end position="177"/>
    </location>
</feature>
<feature type="transmembrane region" description="Helical" evidence="4">
    <location>
        <begin position="129"/>
        <end position="149"/>
    </location>
</feature>
<feature type="transmembrane region" description="Helical" evidence="4">
    <location>
        <begin position="90"/>
        <end position="117"/>
    </location>
</feature>
<name>A0ABU2B3M7_9MICC</name>
<dbReference type="Pfam" id="PF07730">
    <property type="entry name" value="HisKA_3"/>
    <property type="match status" value="1"/>
</dbReference>
<feature type="domain" description="Signal transduction histidine kinase subgroup 3 dimerisation and phosphoacceptor" evidence="6">
    <location>
        <begin position="196"/>
        <end position="261"/>
    </location>
</feature>
<evidence type="ECO:0000313" key="8">
    <source>
        <dbReference type="Proteomes" id="UP001183794"/>
    </source>
</evidence>
<dbReference type="CDD" id="cd16917">
    <property type="entry name" value="HATPase_UhpB-NarQ-NarX-like"/>
    <property type="match status" value="1"/>
</dbReference>
<dbReference type="EMBL" id="JAVDYJ010000001">
    <property type="protein sequence ID" value="MDR7348208.1"/>
    <property type="molecule type" value="Genomic_DNA"/>
</dbReference>
<evidence type="ECO:0000256" key="3">
    <source>
        <dbReference type="ARBA" id="ARBA00023012"/>
    </source>
</evidence>